<dbReference type="STRING" id="177199.A0A420Y0E0"/>
<keyword evidence="5" id="KW-1185">Reference proteome</keyword>
<feature type="domain" description="CBM1" evidence="3">
    <location>
        <begin position="371"/>
        <end position="407"/>
    </location>
</feature>
<dbReference type="AlphaFoldDB" id="A0A420Y0E0"/>
<dbReference type="PROSITE" id="PS00562">
    <property type="entry name" value="CBM1_1"/>
    <property type="match status" value="1"/>
</dbReference>
<dbReference type="Gene3D" id="2.60.120.200">
    <property type="match status" value="1"/>
</dbReference>
<name>A0A420Y0E0_9PEZI</name>
<dbReference type="SUPFAM" id="SSF57180">
    <property type="entry name" value="Cellulose-binding domain"/>
    <property type="match status" value="1"/>
</dbReference>
<reference evidence="4 5" key="1">
    <citation type="submission" date="2018-08" db="EMBL/GenBank/DDBJ databases">
        <title>Draft genome of the lignicolous fungus Coniochaeta pulveracea.</title>
        <authorList>
            <person name="Borstlap C.J."/>
            <person name="De Witt R.N."/>
            <person name="Botha A."/>
            <person name="Volschenk H."/>
        </authorList>
    </citation>
    <scope>NUCLEOTIDE SEQUENCE [LARGE SCALE GENOMIC DNA]</scope>
    <source>
        <strain evidence="4 5">CAB683</strain>
    </source>
</reference>
<evidence type="ECO:0000313" key="4">
    <source>
        <dbReference type="EMBL" id="RKU41402.1"/>
    </source>
</evidence>
<keyword evidence="1" id="KW-0732">Signal</keyword>
<dbReference type="Proteomes" id="UP000275385">
    <property type="component" value="Unassembled WGS sequence"/>
</dbReference>
<comment type="caution">
    <text evidence="4">The sequence shown here is derived from an EMBL/GenBank/DDBJ whole genome shotgun (WGS) entry which is preliminary data.</text>
</comment>
<dbReference type="SMART" id="SM00236">
    <property type="entry name" value="fCBD"/>
    <property type="match status" value="1"/>
</dbReference>
<evidence type="ECO:0000256" key="1">
    <source>
        <dbReference type="ARBA" id="ARBA00022729"/>
    </source>
</evidence>
<feature type="compositionally biased region" description="Low complexity" evidence="2">
    <location>
        <begin position="322"/>
        <end position="369"/>
    </location>
</feature>
<organism evidence="4 5">
    <name type="scientific">Coniochaeta pulveracea</name>
    <dbReference type="NCBI Taxonomy" id="177199"/>
    <lineage>
        <taxon>Eukaryota</taxon>
        <taxon>Fungi</taxon>
        <taxon>Dikarya</taxon>
        <taxon>Ascomycota</taxon>
        <taxon>Pezizomycotina</taxon>
        <taxon>Sordariomycetes</taxon>
        <taxon>Sordariomycetidae</taxon>
        <taxon>Coniochaetales</taxon>
        <taxon>Coniochaetaceae</taxon>
        <taxon>Coniochaeta</taxon>
    </lineage>
</organism>
<evidence type="ECO:0000313" key="5">
    <source>
        <dbReference type="Proteomes" id="UP000275385"/>
    </source>
</evidence>
<dbReference type="EMBL" id="QVQW01000075">
    <property type="protein sequence ID" value="RKU41402.1"/>
    <property type="molecule type" value="Genomic_DNA"/>
</dbReference>
<evidence type="ECO:0000259" key="3">
    <source>
        <dbReference type="PROSITE" id="PS51164"/>
    </source>
</evidence>
<protein>
    <recommendedName>
        <fullName evidence="3">CBM1 domain-containing protein</fullName>
    </recommendedName>
</protein>
<dbReference type="InterPro" id="IPR000254">
    <property type="entry name" value="CBD"/>
</dbReference>
<dbReference type="GO" id="GO:0005975">
    <property type="term" value="P:carbohydrate metabolic process"/>
    <property type="evidence" value="ECO:0007669"/>
    <property type="project" value="InterPro"/>
</dbReference>
<sequence>MRCVGNGCFPGHVRTGVLAAHGQCNRCTFRTRALGPRAPTIGDFRCQYMKADLCCSTPVPPRTRPEKYLEHLTASSTSKQTGIMVRVALVAAIALPFCAAQISDDFESGWDQTKWPIYARDCNQGGTVSLDSTTAHSGKSSIKVTSPGGYCGHIFFGTTAVPSGDVYVRAWIKASTALTGNHATFITMPDTTTGKNLRIGGQSQILMYNRESDDATLPDLSPQGIAASSPLPAGSFQCFEYHIGTDGTIETWLNGNAIAGLQAGPNAGGNAYNKQWGTAYKPKVTGVYFGWESYGGDVNTLWYDDVAISSSRIGCGAGSGSGSSPSSSKPPASTTRATSSTQISTTLQTTTSSATATSKTSVTTTSSATGPLQTKWGQCGGTGYTGPTACVAGSTCVVSNQYYSQCL</sequence>
<evidence type="ECO:0000256" key="2">
    <source>
        <dbReference type="SAM" id="MobiDB-lite"/>
    </source>
</evidence>
<proteinExistence type="predicted"/>
<dbReference type="InterPro" id="IPR048955">
    <property type="entry name" value="Cip1-like_core"/>
</dbReference>
<gene>
    <name evidence="4" type="ORF">DL546_001667</name>
</gene>
<dbReference type="Pfam" id="PF21340">
    <property type="entry name" value="Polysacc_lyase-like"/>
    <property type="match status" value="1"/>
</dbReference>
<dbReference type="InterPro" id="IPR035971">
    <property type="entry name" value="CBD_sf"/>
</dbReference>
<feature type="region of interest" description="Disordered" evidence="2">
    <location>
        <begin position="318"/>
        <end position="369"/>
    </location>
</feature>
<dbReference type="PROSITE" id="PS51164">
    <property type="entry name" value="CBM1_2"/>
    <property type="match status" value="1"/>
</dbReference>
<dbReference type="OrthoDB" id="5313668at2759"/>
<dbReference type="GO" id="GO:0030248">
    <property type="term" value="F:cellulose binding"/>
    <property type="evidence" value="ECO:0007669"/>
    <property type="project" value="InterPro"/>
</dbReference>
<accession>A0A420Y0E0</accession>
<dbReference type="Pfam" id="PF00734">
    <property type="entry name" value="CBM_1"/>
    <property type="match status" value="1"/>
</dbReference>
<dbReference type="GO" id="GO:0005576">
    <property type="term" value="C:extracellular region"/>
    <property type="evidence" value="ECO:0007669"/>
    <property type="project" value="InterPro"/>
</dbReference>